<accession>A0A6V8SN33</accession>
<keyword evidence="2" id="KW-1185">Reference proteome</keyword>
<gene>
    <name evidence="1" type="ORF">bsdtw1_02395</name>
</gene>
<dbReference type="NCBIfam" id="TIGR01509">
    <property type="entry name" value="HAD-SF-IA-v3"/>
    <property type="match status" value="1"/>
</dbReference>
<name>A0A6V8SN33_9CLOT</name>
<protein>
    <submittedName>
        <fullName evidence="1">Pyrophosphatase PpaX</fullName>
    </submittedName>
</protein>
<dbReference type="InterPro" id="IPR041492">
    <property type="entry name" value="HAD_2"/>
</dbReference>
<dbReference type="Gene3D" id="3.40.50.1000">
    <property type="entry name" value="HAD superfamily/HAD-like"/>
    <property type="match status" value="1"/>
</dbReference>
<reference evidence="1 2" key="1">
    <citation type="submission" date="2020-07" db="EMBL/GenBank/DDBJ databases">
        <title>A new beta-1,3-glucan-decomposing anaerobic bacterium isolated from anoxic soil subjected to biological soil disinfestation.</title>
        <authorList>
            <person name="Ueki A."/>
            <person name="Tonouchi A."/>
        </authorList>
    </citation>
    <scope>NUCLEOTIDE SEQUENCE [LARGE SCALE GENOMIC DNA]</scope>
    <source>
        <strain evidence="1 2">TW1</strain>
    </source>
</reference>
<dbReference type="InterPro" id="IPR036412">
    <property type="entry name" value="HAD-like_sf"/>
</dbReference>
<dbReference type="PRINTS" id="PR00413">
    <property type="entry name" value="HADHALOGNASE"/>
</dbReference>
<dbReference type="PANTHER" id="PTHR43611">
    <property type="entry name" value="ALPHA-D-GLUCOSE 1-PHOSPHATE PHOSPHATASE"/>
    <property type="match status" value="1"/>
</dbReference>
<dbReference type="InterPro" id="IPR006439">
    <property type="entry name" value="HAD-SF_hydro_IA"/>
</dbReference>
<dbReference type="EMBL" id="BLZR01000001">
    <property type="protein sequence ID" value="GFP76293.1"/>
    <property type="molecule type" value="Genomic_DNA"/>
</dbReference>
<organism evidence="1 2">
    <name type="scientific">Clostridium fungisolvens</name>
    <dbReference type="NCBI Taxonomy" id="1604897"/>
    <lineage>
        <taxon>Bacteria</taxon>
        <taxon>Bacillati</taxon>
        <taxon>Bacillota</taxon>
        <taxon>Clostridia</taxon>
        <taxon>Eubacteriales</taxon>
        <taxon>Clostridiaceae</taxon>
        <taxon>Clostridium</taxon>
    </lineage>
</organism>
<dbReference type="RefSeq" id="WP_183277731.1">
    <property type="nucleotide sequence ID" value="NZ_BLZR01000001.1"/>
</dbReference>
<dbReference type="InterPro" id="IPR023214">
    <property type="entry name" value="HAD_sf"/>
</dbReference>
<dbReference type="Pfam" id="PF13419">
    <property type="entry name" value="HAD_2"/>
    <property type="match status" value="1"/>
</dbReference>
<proteinExistence type="predicted"/>
<evidence type="ECO:0000313" key="2">
    <source>
        <dbReference type="Proteomes" id="UP000580568"/>
    </source>
</evidence>
<comment type="caution">
    <text evidence="1">The sequence shown here is derived from an EMBL/GenBank/DDBJ whole genome shotgun (WGS) entry which is preliminary data.</text>
</comment>
<dbReference type="PANTHER" id="PTHR43611:SF3">
    <property type="entry name" value="FLAVIN MONONUCLEOTIDE HYDROLASE 1, CHLOROPLATIC"/>
    <property type="match status" value="1"/>
</dbReference>
<sequence length="239" mass="27914">MLQHKNLKAILFDSGRVLNDPRTGNWFVPPNFHRYVDKNKFDLLDEKLIQVAFYKAMKFLEAKSIILTEEEEFEHFIEFYTILSNELPDLELNETHIIEVARDTVFNDEKFLFYEDVFEVIPQLSKSYKLGVVSDTWPSLERVFRNAGLREYFSTFVMSSKIGVIKPNELMFNTALTELNIKPEEAIFIDDNIKNVEVAIKLGMQGILMIRDENCKVDTEYKTIRNLKELLSLLGLLNS</sequence>
<dbReference type="AlphaFoldDB" id="A0A6V8SN33"/>
<dbReference type="NCBIfam" id="TIGR01549">
    <property type="entry name" value="HAD-SF-IA-v1"/>
    <property type="match status" value="1"/>
</dbReference>
<evidence type="ECO:0000313" key="1">
    <source>
        <dbReference type="EMBL" id="GFP76293.1"/>
    </source>
</evidence>
<dbReference type="Proteomes" id="UP000580568">
    <property type="component" value="Unassembled WGS sequence"/>
</dbReference>
<dbReference type="SUPFAM" id="SSF56784">
    <property type="entry name" value="HAD-like"/>
    <property type="match status" value="1"/>
</dbReference>